<feature type="domain" description="HTH araC/xylS-type" evidence="4">
    <location>
        <begin position="162"/>
        <end position="261"/>
    </location>
</feature>
<evidence type="ECO:0000256" key="3">
    <source>
        <dbReference type="ARBA" id="ARBA00023163"/>
    </source>
</evidence>
<dbReference type="SUPFAM" id="SSF51182">
    <property type="entry name" value="RmlC-like cupins"/>
    <property type="match status" value="1"/>
</dbReference>
<dbReference type="AlphaFoldDB" id="A0A926DMK0"/>
<reference evidence="5" key="1">
    <citation type="submission" date="2020-08" db="EMBL/GenBank/DDBJ databases">
        <title>Genome public.</title>
        <authorList>
            <person name="Liu C."/>
            <person name="Sun Q."/>
        </authorList>
    </citation>
    <scope>NUCLEOTIDE SEQUENCE</scope>
    <source>
        <strain evidence="5">H8</strain>
    </source>
</reference>
<keyword evidence="1" id="KW-0805">Transcription regulation</keyword>
<dbReference type="InterPro" id="IPR009057">
    <property type="entry name" value="Homeodomain-like_sf"/>
</dbReference>
<comment type="caution">
    <text evidence="5">The sequence shown here is derived from an EMBL/GenBank/DDBJ whole genome shotgun (WGS) entry which is preliminary data.</text>
</comment>
<dbReference type="Proteomes" id="UP000611762">
    <property type="component" value="Unassembled WGS sequence"/>
</dbReference>
<evidence type="ECO:0000256" key="1">
    <source>
        <dbReference type="ARBA" id="ARBA00023015"/>
    </source>
</evidence>
<sequence>MELDIVENKFSIRQIIDVIKAKNEHIRKLLTVKDRHSDAFVYVISGSCTYNFNDNQEFTVNAGDIFYLAHHANYTMYIHSDEYQFIFCDFEFENHDLKKSNIYAPSNASYAENTFRKLLYIYTHHTSISFFECMSILYDIYGIIALTASTNYMSNSIKTKITEAKEYIDTHFNDLSLSISVLADNLDISDVYFRKLFKSQYNMSPSKYINAIRINNAQRLMKHSFLSLETCALKSGFSSLQYFSRVFKKMEGISPGKYRKEKLND</sequence>
<keyword evidence="3" id="KW-0804">Transcription</keyword>
<proteinExistence type="predicted"/>
<dbReference type="PRINTS" id="PR00032">
    <property type="entry name" value="HTHARAC"/>
</dbReference>
<dbReference type="SMART" id="SM00342">
    <property type="entry name" value="HTH_ARAC"/>
    <property type="match status" value="1"/>
</dbReference>
<evidence type="ECO:0000313" key="5">
    <source>
        <dbReference type="EMBL" id="MBC8541750.1"/>
    </source>
</evidence>
<dbReference type="InterPro" id="IPR014710">
    <property type="entry name" value="RmlC-like_jellyroll"/>
</dbReference>
<dbReference type="InterPro" id="IPR011051">
    <property type="entry name" value="RmlC_Cupin_sf"/>
</dbReference>
<evidence type="ECO:0000313" key="6">
    <source>
        <dbReference type="Proteomes" id="UP000611762"/>
    </source>
</evidence>
<dbReference type="Gene3D" id="1.10.10.60">
    <property type="entry name" value="Homeodomain-like"/>
    <property type="match status" value="2"/>
</dbReference>
<dbReference type="EMBL" id="JACRSU010000005">
    <property type="protein sequence ID" value="MBC8541750.1"/>
    <property type="molecule type" value="Genomic_DNA"/>
</dbReference>
<dbReference type="PANTHER" id="PTHR43280:SF2">
    <property type="entry name" value="HTH-TYPE TRANSCRIPTIONAL REGULATOR EXSA"/>
    <property type="match status" value="1"/>
</dbReference>
<dbReference type="Gene3D" id="2.60.120.10">
    <property type="entry name" value="Jelly Rolls"/>
    <property type="match status" value="1"/>
</dbReference>
<keyword evidence="2" id="KW-0238">DNA-binding</keyword>
<dbReference type="InterPro" id="IPR018060">
    <property type="entry name" value="HTH_AraC"/>
</dbReference>
<dbReference type="GO" id="GO:0003700">
    <property type="term" value="F:DNA-binding transcription factor activity"/>
    <property type="evidence" value="ECO:0007669"/>
    <property type="project" value="InterPro"/>
</dbReference>
<protein>
    <submittedName>
        <fullName evidence="5">Helix-turn-helix domain-containing protein</fullName>
    </submittedName>
</protein>
<evidence type="ECO:0000256" key="2">
    <source>
        <dbReference type="ARBA" id="ARBA00023125"/>
    </source>
</evidence>
<accession>A0A926DMK0</accession>
<dbReference type="RefSeq" id="WP_249313750.1">
    <property type="nucleotide sequence ID" value="NZ_JACRSU010000005.1"/>
</dbReference>
<dbReference type="CDD" id="cd02208">
    <property type="entry name" value="cupin_RmlC-like"/>
    <property type="match status" value="1"/>
</dbReference>
<gene>
    <name evidence="5" type="ORF">H8698_12250</name>
</gene>
<evidence type="ECO:0000259" key="4">
    <source>
        <dbReference type="PROSITE" id="PS01124"/>
    </source>
</evidence>
<dbReference type="PANTHER" id="PTHR43280">
    <property type="entry name" value="ARAC-FAMILY TRANSCRIPTIONAL REGULATOR"/>
    <property type="match status" value="1"/>
</dbReference>
<name>A0A926DMK0_9FIRM</name>
<keyword evidence="6" id="KW-1185">Reference proteome</keyword>
<dbReference type="PROSITE" id="PS01124">
    <property type="entry name" value="HTH_ARAC_FAMILY_2"/>
    <property type="match status" value="1"/>
</dbReference>
<organism evidence="5 6">
    <name type="scientific">Congzhengia minquanensis</name>
    <dbReference type="NCBI Taxonomy" id="2763657"/>
    <lineage>
        <taxon>Bacteria</taxon>
        <taxon>Bacillati</taxon>
        <taxon>Bacillota</taxon>
        <taxon>Clostridia</taxon>
        <taxon>Eubacteriales</taxon>
        <taxon>Oscillospiraceae</taxon>
        <taxon>Congzhengia</taxon>
    </lineage>
</organism>
<dbReference type="SUPFAM" id="SSF46689">
    <property type="entry name" value="Homeodomain-like"/>
    <property type="match status" value="2"/>
</dbReference>
<dbReference type="Pfam" id="PF12833">
    <property type="entry name" value="HTH_18"/>
    <property type="match status" value="1"/>
</dbReference>
<dbReference type="InterPro" id="IPR020449">
    <property type="entry name" value="Tscrpt_reg_AraC-type_HTH"/>
</dbReference>
<dbReference type="GO" id="GO:0043565">
    <property type="term" value="F:sequence-specific DNA binding"/>
    <property type="evidence" value="ECO:0007669"/>
    <property type="project" value="InterPro"/>
</dbReference>